<organism evidence="2 3">
    <name type="scientific">Candidatus Nomurabacteria bacterium RIFCSPLOWO2_01_FULL_39_17</name>
    <dbReference type="NCBI Taxonomy" id="1801770"/>
    <lineage>
        <taxon>Bacteria</taxon>
        <taxon>Candidatus Nomuraibacteriota</taxon>
    </lineage>
</organism>
<evidence type="ECO:0000313" key="2">
    <source>
        <dbReference type="EMBL" id="OGI85636.1"/>
    </source>
</evidence>
<feature type="transmembrane region" description="Helical" evidence="1">
    <location>
        <begin position="21"/>
        <end position="39"/>
    </location>
</feature>
<dbReference type="EMBL" id="MFUU01000022">
    <property type="protein sequence ID" value="OGI85636.1"/>
    <property type="molecule type" value="Genomic_DNA"/>
</dbReference>
<proteinExistence type="predicted"/>
<dbReference type="AlphaFoldDB" id="A0A1F6WUT5"/>
<evidence type="ECO:0000256" key="1">
    <source>
        <dbReference type="SAM" id="Phobius"/>
    </source>
</evidence>
<gene>
    <name evidence="2" type="ORF">A3A01_01310</name>
</gene>
<reference evidence="2 3" key="1">
    <citation type="journal article" date="2016" name="Nat. Commun.">
        <title>Thousands of microbial genomes shed light on interconnected biogeochemical processes in an aquifer system.</title>
        <authorList>
            <person name="Anantharaman K."/>
            <person name="Brown C.T."/>
            <person name="Hug L.A."/>
            <person name="Sharon I."/>
            <person name="Castelle C.J."/>
            <person name="Probst A.J."/>
            <person name="Thomas B.C."/>
            <person name="Singh A."/>
            <person name="Wilkins M.J."/>
            <person name="Karaoz U."/>
            <person name="Brodie E.L."/>
            <person name="Williams K.H."/>
            <person name="Hubbard S.S."/>
            <person name="Banfield J.F."/>
        </authorList>
    </citation>
    <scope>NUCLEOTIDE SEQUENCE [LARGE SCALE GENOMIC DNA]</scope>
</reference>
<dbReference type="STRING" id="1801770.A3A01_01310"/>
<evidence type="ECO:0008006" key="4">
    <source>
        <dbReference type="Google" id="ProtNLM"/>
    </source>
</evidence>
<dbReference type="Proteomes" id="UP000179352">
    <property type="component" value="Unassembled WGS sequence"/>
</dbReference>
<accession>A0A1F6WUT5</accession>
<comment type="caution">
    <text evidence="2">The sequence shown here is derived from an EMBL/GenBank/DDBJ whole genome shotgun (WGS) entry which is preliminary data.</text>
</comment>
<evidence type="ECO:0000313" key="3">
    <source>
        <dbReference type="Proteomes" id="UP000179352"/>
    </source>
</evidence>
<keyword evidence="1" id="KW-0472">Membrane</keyword>
<keyword evidence="1" id="KW-0812">Transmembrane</keyword>
<protein>
    <recommendedName>
        <fullName evidence="4">Prepilin-type N-terminal cleavage/methylation domain-containing protein</fullName>
    </recommendedName>
</protein>
<sequence>MQSKYKKINKKNSGYTIVETMIAVSLFLVVITTGINALLNANVVHQKSQDIREVMDNLNFIMEDMSRHLRTGSNVHCLTGADTPLSAPISIPQNCFNNKGWGIAFEHVGGISGNDNDQWVYYIDDIDNTIRKSTQGLTNFYQLTTDEVEIDSAASGFYVFGAETSDKQQPLVIIRLVGNIFYQGISTPFSLQTSMSQRLLDI</sequence>
<name>A0A1F6WUT5_9BACT</name>
<keyword evidence="1" id="KW-1133">Transmembrane helix</keyword>